<dbReference type="SUPFAM" id="SSF55424">
    <property type="entry name" value="FAD/NAD-linked reductases, dimerisation (C-terminal) domain"/>
    <property type="match status" value="1"/>
</dbReference>
<dbReference type="Pfam" id="PF02852">
    <property type="entry name" value="Pyr_redox_dim"/>
    <property type="match status" value="1"/>
</dbReference>
<evidence type="ECO:0000313" key="8">
    <source>
        <dbReference type="Proteomes" id="UP001499884"/>
    </source>
</evidence>
<dbReference type="Pfam" id="PF07992">
    <property type="entry name" value="Pyr_redox_2"/>
    <property type="match status" value="1"/>
</dbReference>
<dbReference type="InterPro" id="IPR016156">
    <property type="entry name" value="FAD/NAD-linked_Rdtase_dimer_sf"/>
</dbReference>
<dbReference type="Gene3D" id="3.30.390.30">
    <property type="match status" value="1"/>
</dbReference>
<evidence type="ECO:0000313" key="7">
    <source>
        <dbReference type="EMBL" id="GAA3710670.1"/>
    </source>
</evidence>
<dbReference type="PANTHER" id="PTHR43014">
    <property type="entry name" value="MERCURIC REDUCTASE"/>
    <property type="match status" value="1"/>
</dbReference>
<dbReference type="InterPro" id="IPR023753">
    <property type="entry name" value="FAD/NAD-binding_dom"/>
</dbReference>
<dbReference type="PRINTS" id="PR00411">
    <property type="entry name" value="PNDRDTASEI"/>
</dbReference>
<dbReference type="InterPro" id="IPR004099">
    <property type="entry name" value="Pyr_nucl-diS_OxRdtase_dimer"/>
</dbReference>
<dbReference type="Gene3D" id="3.50.50.60">
    <property type="entry name" value="FAD/NAD(P)-binding domain"/>
    <property type="match status" value="2"/>
</dbReference>
<comment type="similarity">
    <text evidence="2">Belongs to the class-I pyridine nucleotide-disulfide oxidoreductase family.</text>
</comment>
<evidence type="ECO:0000256" key="4">
    <source>
        <dbReference type="ARBA" id="ARBA00022827"/>
    </source>
</evidence>
<evidence type="ECO:0000259" key="6">
    <source>
        <dbReference type="Pfam" id="PF07992"/>
    </source>
</evidence>
<protein>
    <submittedName>
        <fullName evidence="7">NAD(P)/FAD-dependent oxidoreductase</fullName>
    </submittedName>
</protein>
<dbReference type="PANTHER" id="PTHR43014:SF2">
    <property type="entry name" value="MERCURIC REDUCTASE"/>
    <property type="match status" value="1"/>
</dbReference>
<gene>
    <name evidence="7" type="ORF">GCM10023082_05690</name>
</gene>
<sequence>MPTDFDVIVIGAGPGGEVAVSRLVAGGLRVALVERELIGGECAYWACIPSKTLLRPPEARAEAAGAAGLSTPEQDWPALRDYRDYMIRHLDDAAQIDGYREQGATVIKAAARLTGRGPWRIEADGRQITTEHLVIATGSEALRPPIDGLDQVEVWTNREATTLREIPRRAVMIGGSAVGVELGQFLARMGSQVTIVQRGQRLLDREEHRLGELVADRLGKDGIDVRVGRQATAVRQEGDDTVVELDDSSRVHTDVMVLGAGRRPRTGDLGLDAVGIRANDRGALDVDMHCRVTDDGLWALGDVTGIALFTHVAQYQARVVADTILGTPRRADYTAIPRVVFAQPEIAAVGLTGEQAREQGINLATSELDLAASLARPWTYETEPTGHLGLLADRERRILVGAWAIAPQAGEWIHQAALAIRAQIPIDTLLDQVAQFPTYSEAYLKATERLDL</sequence>
<dbReference type="PRINTS" id="PR00368">
    <property type="entry name" value="FADPNR"/>
</dbReference>
<keyword evidence="3" id="KW-0285">Flavoprotein</keyword>
<evidence type="ECO:0000256" key="3">
    <source>
        <dbReference type="ARBA" id="ARBA00022630"/>
    </source>
</evidence>
<evidence type="ECO:0000259" key="5">
    <source>
        <dbReference type="Pfam" id="PF02852"/>
    </source>
</evidence>
<dbReference type="InterPro" id="IPR036188">
    <property type="entry name" value="FAD/NAD-bd_sf"/>
</dbReference>
<feature type="domain" description="Pyridine nucleotide-disulphide oxidoreductase dimerisation" evidence="5">
    <location>
        <begin position="336"/>
        <end position="445"/>
    </location>
</feature>
<reference evidence="8" key="1">
    <citation type="journal article" date="2019" name="Int. J. Syst. Evol. Microbiol.">
        <title>The Global Catalogue of Microorganisms (GCM) 10K type strain sequencing project: providing services to taxonomists for standard genome sequencing and annotation.</title>
        <authorList>
            <consortium name="The Broad Institute Genomics Platform"/>
            <consortium name="The Broad Institute Genome Sequencing Center for Infectious Disease"/>
            <person name="Wu L."/>
            <person name="Ma J."/>
        </authorList>
    </citation>
    <scope>NUCLEOTIDE SEQUENCE [LARGE SCALE GENOMIC DNA]</scope>
    <source>
        <strain evidence="8">JCM 30846</strain>
    </source>
</reference>
<proteinExistence type="inferred from homology"/>
<comment type="cofactor">
    <cofactor evidence="1">
        <name>FAD</name>
        <dbReference type="ChEBI" id="CHEBI:57692"/>
    </cofactor>
</comment>
<organism evidence="7 8">
    <name type="scientific">Streptomyces tremellae</name>
    <dbReference type="NCBI Taxonomy" id="1124239"/>
    <lineage>
        <taxon>Bacteria</taxon>
        <taxon>Bacillati</taxon>
        <taxon>Actinomycetota</taxon>
        <taxon>Actinomycetes</taxon>
        <taxon>Kitasatosporales</taxon>
        <taxon>Streptomycetaceae</taxon>
        <taxon>Streptomyces</taxon>
    </lineage>
</organism>
<dbReference type="InterPro" id="IPR001100">
    <property type="entry name" value="Pyr_nuc-diS_OxRdtase"/>
</dbReference>
<evidence type="ECO:0000256" key="1">
    <source>
        <dbReference type="ARBA" id="ARBA00001974"/>
    </source>
</evidence>
<feature type="domain" description="FAD/NAD(P)-binding" evidence="6">
    <location>
        <begin position="5"/>
        <end position="317"/>
    </location>
</feature>
<dbReference type="Proteomes" id="UP001499884">
    <property type="component" value="Unassembled WGS sequence"/>
</dbReference>
<dbReference type="SUPFAM" id="SSF51905">
    <property type="entry name" value="FAD/NAD(P)-binding domain"/>
    <property type="match status" value="1"/>
</dbReference>
<name>A0ABP7DV03_9ACTN</name>
<dbReference type="EMBL" id="BAABEP010000002">
    <property type="protein sequence ID" value="GAA3710670.1"/>
    <property type="molecule type" value="Genomic_DNA"/>
</dbReference>
<dbReference type="PIRSF" id="PIRSF000350">
    <property type="entry name" value="Mercury_reductase_MerA"/>
    <property type="match status" value="1"/>
</dbReference>
<accession>A0ABP7DV03</accession>
<dbReference type="RefSeq" id="WP_086755789.1">
    <property type="nucleotide sequence ID" value="NZ_BAABEP010000002.1"/>
</dbReference>
<keyword evidence="8" id="KW-1185">Reference proteome</keyword>
<keyword evidence="4" id="KW-0274">FAD</keyword>
<comment type="caution">
    <text evidence="7">The sequence shown here is derived from an EMBL/GenBank/DDBJ whole genome shotgun (WGS) entry which is preliminary data.</text>
</comment>
<evidence type="ECO:0000256" key="2">
    <source>
        <dbReference type="ARBA" id="ARBA00007532"/>
    </source>
</evidence>